<organism evidence="4 5">
    <name type="scientific">Photobacterium marinum</name>
    <dbReference type="NCBI Taxonomy" id="1056511"/>
    <lineage>
        <taxon>Bacteria</taxon>
        <taxon>Pseudomonadati</taxon>
        <taxon>Pseudomonadota</taxon>
        <taxon>Gammaproteobacteria</taxon>
        <taxon>Vibrionales</taxon>
        <taxon>Vibrionaceae</taxon>
        <taxon>Photobacterium</taxon>
    </lineage>
</organism>
<feature type="domain" description="Outer membrane protein beta-barrel" evidence="3">
    <location>
        <begin position="7"/>
        <end position="210"/>
    </location>
</feature>
<dbReference type="AlphaFoldDB" id="L8J7S5"/>
<dbReference type="OrthoDB" id="6214129at2"/>
<evidence type="ECO:0000313" key="4">
    <source>
        <dbReference type="EMBL" id="ELR64218.1"/>
    </source>
</evidence>
<evidence type="ECO:0000256" key="1">
    <source>
        <dbReference type="ARBA" id="ARBA00022729"/>
    </source>
</evidence>
<evidence type="ECO:0000256" key="2">
    <source>
        <dbReference type="SAM" id="SignalP"/>
    </source>
</evidence>
<sequence>MKYIKLLAVLSTLCVASFSHAKGVQGFYIGAGVGSTSLDDKDDFFEDSYQVEESGNTYKLIAGYQLNRTLALEAQYTNYGDANIQGTSVLNHQKITVHSWTPEALSFAANAGYTFNNGLRPFGVLGLSMIDLNESKKVMSEDKYLGLRYGFGLEYMPPALNALSVRLAYEADFFFAEEKEIRPGFYSDYMVTELYDFTLDSVYLSVSYRF</sequence>
<comment type="caution">
    <text evidence="4">The sequence shown here is derived from an EMBL/GenBank/DDBJ whole genome shotgun (WGS) entry which is preliminary data.</text>
</comment>
<feature type="chain" id="PRO_5003993023" evidence="2">
    <location>
        <begin position="22"/>
        <end position="210"/>
    </location>
</feature>
<accession>L8J7S5</accession>
<dbReference type="Pfam" id="PF13505">
    <property type="entry name" value="OMP_b-brl"/>
    <property type="match status" value="1"/>
</dbReference>
<feature type="signal peptide" evidence="2">
    <location>
        <begin position="1"/>
        <end position="21"/>
    </location>
</feature>
<reference evidence="4 5" key="1">
    <citation type="submission" date="2012-12" db="EMBL/GenBank/DDBJ databases">
        <title>Genome Assembly of Photobacterium sp. AK15.</title>
        <authorList>
            <person name="Khatri I."/>
            <person name="Vaidya B."/>
            <person name="Srinivas T.N.R."/>
            <person name="Subramanian S."/>
            <person name="Pinnaka A."/>
        </authorList>
    </citation>
    <scope>NUCLEOTIDE SEQUENCE [LARGE SCALE GENOMIC DNA]</scope>
    <source>
        <strain evidence="4 5">AK15</strain>
    </source>
</reference>
<keyword evidence="5" id="KW-1185">Reference proteome</keyword>
<proteinExistence type="predicted"/>
<dbReference type="SUPFAM" id="SSF56925">
    <property type="entry name" value="OMPA-like"/>
    <property type="match status" value="1"/>
</dbReference>
<dbReference type="Proteomes" id="UP000011134">
    <property type="component" value="Unassembled WGS sequence"/>
</dbReference>
<protein>
    <submittedName>
        <fullName evidence="4">Outer membrane protein</fullName>
    </submittedName>
</protein>
<dbReference type="PATRIC" id="fig|1056511.3.peg.3723"/>
<name>L8J7S5_9GAMM</name>
<dbReference type="InterPro" id="IPR027385">
    <property type="entry name" value="Beta-barrel_OMP"/>
</dbReference>
<dbReference type="RefSeq" id="WP_007468455.1">
    <property type="nucleotide sequence ID" value="NZ_AMZO01000030.1"/>
</dbReference>
<gene>
    <name evidence="4" type="ORF">C942_02800</name>
</gene>
<evidence type="ECO:0000313" key="5">
    <source>
        <dbReference type="Proteomes" id="UP000011134"/>
    </source>
</evidence>
<dbReference type="InterPro" id="IPR011250">
    <property type="entry name" value="OMP/PagP_B-barrel"/>
</dbReference>
<keyword evidence="1 2" id="KW-0732">Signal</keyword>
<dbReference type="EMBL" id="AMZO01000030">
    <property type="protein sequence ID" value="ELR64218.1"/>
    <property type="molecule type" value="Genomic_DNA"/>
</dbReference>
<evidence type="ECO:0000259" key="3">
    <source>
        <dbReference type="Pfam" id="PF13505"/>
    </source>
</evidence>
<dbReference type="Gene3D" id="2.40.160.20">
    <property type="match status" value="1"/>
</dbReference>